<dbReference type="EMBL" id="RJSF01000047">
    <property type="protein sequence ID" value="RNM11641.1"/>
    <property type="molecule type" value="Genomic_DNA"/>
</dbReference>
<evidence type="ECO:0000256" key="1">
    <source>
        <dbReference type="ARBA" id="ARBA00007277"/>
    </source>
</evidence>
<dbReference type="EC" id="3.1.4.46" evidence="2"/>
<evidence type="ECO:0000313" key="8">
    <source>
        <dbReference type="EMBL" id="RNM11641.1"/>
    </source>
</evidence>
<dbReference type="GO" id="GO:0006629">
    <property type="term" value="P:lipid metabolic process"/>
    <property type="evidence" value="ECO:0007669"/>
    <property type="project" value="InterPro"/>
</dbReference>
<proteinExistence type="inferred from homology"/>
<dbReference type="CDD" id="cd08602">
    <property type="entry name" value="GDPD_ScGlpQ1_like"/>
    <property type="match status" value="1"/>
</dbReference>
<sequence length="359" mass="39299">MEIPARAGSTALSDVPAGPALGTPIVIAHRGASGHLPEHTLESYRLAIALGADYVEPDLVSTKDGVLVARHENEIGGTTDVSDHPEFAGRRTRKWVDGALVTGWFTEDFTLAELKTLRAKERLPQVRPANAAYDGRFEVPTFDEVLELVVSESRRLRRSIGVYPETKHPTYFASIGLSLEPPLLDALARHHLDRPGSTVFLQSFEVTNLRWLRTMTSLPLVQLVDADGRPFDRVLADDPRSYRDLVSPAGLFEVAAYADAIGVHKDLVLPRDDAGRVNRPSPLVAQAHDAGLLVHAWTLRNEKQFMATSFRTSPHPAAPGDPHAEVRAFLEAGVDGFFTDNTDTGVTARADWLRLDAVS</sequence>
<dbReference type="SUPFAM" id="SSF51695">
    <property type="entry name" value="PLC-like phosphodiesterases"/>
    <property type="match status" value="1"/>
</dbReference>
<feature type="domain" description="GP-PDE" evidence="7">
    <location>
        <begin position="24"/>
        <end position="349"/>
    </location>
</feature>
<protein>
    <recommendedName>
        <fullName evidence="2">glycerophosphodiester phosphodiesterase</fullName>
        <ecNumber evidence="2">3.1.4.46</ecNumber>
    </recommendedName>
</protein>
<dbReference type="Proteomes" id="UP000279994">
    <property type="component" value="Unassembled WGS sequence"/>
</dbReference>
<dbReference type="PANTHER" id="PTHR43620:SF7">
    <property type="entry name" value="GLYCEROPHOSPHODIESTER PHOSPHODIESTERASE GDPD5-RELATED"/>
    <property type="match status" value="1"/>
</dbReference>
<keyword evidence="5" id="KW-0378">Hydrolase</keyword>
<dbReference type="PANTHER" id="PTHR43620">
    <property type="entry name" value="GLYCEROPHOSPHORYL DIESTER PHOSPHODIESTERASE"/>
    <property type="match status" value="1"/>
</dbReference>
<comment type="similarity">
    <text evidence="1">Belongs to the glycerophosphoryl diester phosphodiesterase family.</text>
</comment>
<evidence type="ECO:0000256" key="2">
    <source>
        <dbReference type="ARBA" id="ARBA00012247"/>
    </source>
</evidence>
<comment type="caution">
    <text evidence="8">The sequence shown here is derived from an EMBL/GenBank/DDBJ whole genome shotgun (WGS) entry which is preliminary data.</text>
</comment>
<dbReference type="PROSITE" id="PS51704">
    <property type="entry name" value="GP_PDE"/>
    <property type="match status" value="1"/>
</dbReference>
<dbReference type="Gene3D" id="3.20.20.190">
    <property type="entry name" value="Phosphatidylinositol (PI) phosphodiesterase"/>
    <property type="match status" value="1"/>
</dbReference>
<dbReference type="GO" id="GO:0006071">
    <property type="term" value="P:glycerol metabolic process"/>
    <property type="evidence" value="ECO:0007669"/>
    <property type="project" value="UniProtKB-KW"/>
</dbReference>
<dbReference type="GO" id="GO:0042597">
    <property type="term" value="C:periplasmic space"/>
    <property type="evidence" value="ECO:0007669"/>
    <property type="project" value="TreeGrafter"/>
</dbReference>
<evidence type="ECO:0000259" key="7">
    <source>
        <dbReference type="PROSITE" id="PS51704"/>
    </source>
</evidence>
<dbReference type="InterPro" id="IPR017946">
    <property type="entry name" value="PLC-like_Pdiesterase_TIM-brl"/>
</dbReference>
<keyword evidence="3" id="KW-0732">Signal</keyword>
<gene>
    <name evidence="8" type="ORF">EFL26_20960</name>
</gene>
<evidence type="ECO:0000313" key="9">
    <source>
        <dbReference type="Proteomes" id="UP000279994"/>
    </source>
</evidence>
<dbReference type="RefSeq" id="WP_123224871.1">
    <property type="nucleotide sequence ID" value="NZ_RJSF01000047.1"/>
</dbReference>
<comment type="catalytic activity">
    <reaction evidence="6">
        <text>a sn-glycero-3-phosphodiester + H2O = an alcohol + sn-glycerol 3-phosphate + H(+)</text>
        <dbReference type="Rhea" id="RHEA:12969"/>
        <dbReference type="ChEBI" id="CHEBI:15377"/>
        <dbReference type="ChEBI" id="CHEBI:15378"/>
        <dbReference type="ChEBI" id="CHEBI:30879"/>
        <dbReference type="ChEBI" id="CHEBI:57597"/>
        <dbReference type="ChEBI" id="CHEBI:83408"/>
        <dbReference type="EC" id="3.1.4.46"/>
    </reaction>
</comment>
<evidence type="ECO:0000256" key="6">
    <source>
        <dbReference type="ARBA" id="ARBA00047512"/>
    </source>
</evidence>
<keyword evidence="4" id="KW-0319">Glycerol metabolism</keyword>
<name>A0A3N0GGU1_9ACTN</name>
<dbReference type="Pfam" id="PF03009">
    <property type="entry name" value="GDPD"/>
    <property type="match status" value="1"/>
</dbReference>
<dbReference type="AlphaFoldDB" id="A0A3N0GGU1"/>
<evidence type="ECO:0000256" key="4">
    <source>
        <dbReference type="ARBA" id="ARBA00022798"/>
    </source>
</evidence>
<dbReference type="GO" id="GO:0008889">
    <property type="term" value="F:glycerophosphodiester phosphodiesterase activity"/>
    <property type="evidence" value="ECO:0007669"/>
    <property type="project" value="UniProtKB-EC"/>
</dbReference>
<evidence type="ECO:0000256" key="3">
    <source>
        <dbReference type="ARBA" id="ARBA00022729"/>
    </source>
</evidence>
<evidence type="ECO:0000256" key="5">
    <source>
        <dbReference type="ARBA" id="ARBA00022801"/>
    </source>
</evidence>
<dbReference type="InterPro" id="IPR030395">
    <property type="entry name" value="GP_PDE_dom"/>
</dbReference>
<reference evidence="8 9" key="1">
    <citation type="submission" date="2018-11" db="EMBL/GenBank/DDBJ databases">
        <authorList>
            <person name="Li F."/>
        </authorList>
    </citation>
    <scope>NUCLEOTIDE SEQUENCE [LARGE SCALE GENOMIC DNA]</scope>
    <source>
        <strain evidence="8 9">Gsoil 818</strain>
    </source>
</reference>
<accession>A0A3N0GGU1</accession>
<keyword evidence="9" id="KW-1185">Reference proteome</keyword>
<dbReference type="OrthoDB" id="9758957at2"/>
<organism evidence="8 9">
    <name type="scientific">Nocardioides pocheonensis</name>
    <dbReference type="NCBI Taxonomy" id="661485"/>
    <lineage>
        <taxon>Bacteria</taxon>
        <taxon>Bacillati</taxon>
        <taxon>Actinomycetota</taxon>
        <taxon>Actinomycetes</taxon>
        <taxon>Propionibacteriales</taxon>
        <taxon>Nocardioidaceae</taxon>
        <taxon>Nocardioides</taxon>
    </lineage>
</organism>